<comment type="caution">
    <text evidence="1">The sequence shown here is derived from an EMBL/GenBank/DDBJ whole genome shotgun (WGS) entry which is preliminary data.</text>
</comment>
<accession>A0A6A4Q518</accession>
<reference evidence="2" key="1">
    <citation type="journal article" date="2020" name="Nat. Commun.">
        <title>Genome sequence of the cluster root forming white lupin.</title>
        <authorList>
            <person name="Hufnagel B."/>
            <person name="Marques A."/>
            <person name="Soriano A."/>
            <person name="Marques L."/>
            <person name="Divol F."/>
            <person name="Doumas P."/>
            <person name="Sallet E."/>
            <person name="Mancinotti D."/>
            <person name="Carrere S."/>
            <person name="Marande W."/>
            <person name="Arribat S."/>
            <person name="Keller J."/>
            <person name="Huneau C."/>
            <person name="Blein T."/>
            <person name="Aime D."/>
            <person name="Laguerre M."/>
            <person name="Taylor J."/>
            <person name="Schubert V."/>
            <person name="Nelson M."/>
            <person name="Geu-Flores F."/>
            <person name="Crespi M."/>
            <person name="Gallardo-Guerrero K."/>
            <person name="Delaux P.-M."/>
            <person name="Salse J."/>
            <person name="Berges H."/>
            <person name="Guyot R."/>
            <person name="Gouzy J."/>
            <person name="Peret B."/>
        </authorList>
    </citation>
    <scope>NUCLEOTIDE SEQUENCE [LARGE SCALE GENOMIC DNA]</scope>
    <source>
        <strain evidence="2">cv. Amiga</strain>
    </source>
</reference>
<name>A0A6A4Q518_LUPAL</name>
<dbReference type="AlphaFoldDB" id="A0A6A4Q518"/>
<keyword evidence="2" id="KW-1185">Reference proteome</keyword>
<evidence type="ECO:0000313" key="1">
    <source>
        <dbReference type="EMBL" id="KAE9608948.1"/>
    </source>
</evidence>
<dbReference type="EMBL" id="WOCE01000008">
    <property type="protein sequence ID" value="KAE9608948.1"/>
    <property type="molecule type" value="Genomic_DNA"/>
</dbReference>
<organism evidence="1 2">
    <name type="scientific">Lupinus albus</name>
    <name type="common">White lupine</name>
    <name type="synonym">Lupinus termis</name>
    <dbReference type="NCBI Taxonomy" id="3870"/>
    <lineage>
        <taxon>Eukaryota</taxon>
        <taxon>Viridiplantae</taxon>
        <taxon>Streptophyta</taxon>
        <taxon>Embryophyta</taxon>
        <taxon>Tracheophyta</taxon>
        <taxon>Spermatophyta</taxon>
        <taxon>Magnoliopsida</taxon>
        <taxon>eudicotyledons</taxon>
        <taxon>Gunneridae</taxon>
        <taxon>Pentapetalae</taxon>
        <taxon>rosids</taxon>
        <taxon>fabids</taxon>
        <taxon>Fabales</taxon>
        <taxon>Fabaceae</taxon>
        <taxon>Papilionoideae</taxon>
        <taxon>50 kb inversion clade</taxon>
        <taxon>genistoids sensu lato</taxon>
        <taxon>core genistoids</taxon>
        <taxon>Genisteae</taxon>
        <taxon>Lupinus</taxon>
    </lineage>
</organism>
<protein>
    <submittedName>
        <fullName evidence="1">Uncharacterized protein</fullName>
    </submittedName>
</protein>
<sequence>MPQNEVHRMYMRNGKILEEENRELNFLLQQHLAPEDARNMHGQWI</sequence>
<proteinExistence type="predicted"/>
<evidence type="ECO:0000313" key="2">
    <source>
        <dbReference type="Proteomes" id="UP000447434"/>
    </source>
</evidence>
<dbReference type="Proteomes" id="UP000447434">
    <property type="component" value="Chromosome 8"/>
</dbReference>
<gene>
    <name evidence="1" type="ORF">Lalb_Chr08g0241071</name>
</gene>